<keyword evidence="7 8" id="KW-0924">Ammonia transport</keyword>
<feature type="transmembrane region" description="Helical" evidence="8">
    <location>
        <begin position="286"/>
        <end position="303"/>
    </location>
</feature>
<accession>A0A3N4IG80</accession>
<keyword evidence="6 8" id="KW-0472">Membrane</keyword>
<comment type="similarity">
    <text evidence="2 8">Belongs to the ammonia transporter channel (TC 1.A.11.2) family.</text>
</comment>
<feature type="transmembrane region" description="Helical" evidence="8">
    <location>
        <begin position="350"/>
        <end position="369"/>
    </location>
</feature>
<feature type="transmembrane region" description="Helical" evidence="8">
    <location>
        <begin position="226"/>
        <end position="246"/>
    </location>
</feature>
<evidence type="ECO:0000256" key="2">
    <source>
        <dbReference type="ARBA" id="ARBA00005887"/>
    </source>
</evidence>
<protein>
    <recommendedName>
        <fullName evidence="8">Ammonium transporter</fullName>
    </recommendedName>
</protein>
<evidence type="ECO:0000313" key="11">
    <source>
        <dbReference type="EMBL" id="RPA85162.1"/>
    </source>
</evidence>
<feature type="transmembrane region" description="Helical" evidence="8">
    <location>
        <begin position="70"/>
        <end position="88"/>
    </location>
</feature>
<keyword evidence="4 8" id="KW-0812">Transmembrane</keyword>
<evidence type="ECO:0000256" key="1">
    <source>
        <dbReference type="ARBA" id="ARBA00004141"/>
    </source>
</evidence>
<feature type="transmembrane region" description="Helical" evidence="8">
    <location>
        <begin position="128"/>
        <end position="149"/>
    </location>
</feature>
<dbReference type="SUPFAM" id="SSF111352">
    <property type="entry name" value="Ammonium transporter"/>
    <property type="match status" value="1"/>
</dbReference>
<proteinExistence type="inferred from homology"/>
<comment type="subcellular location">
    <subcellularLocation>
        <location evidence="8">Cell membrane</location>
        <topology evidence="8">Multi-pass membrane protein</topology>
    </subcellularLocation>
    <subcellularLocation>
        <location evidence="1">Membrane</location>
        <topology evidence="1">Multi-pass membrane protein</topology>
    </subcellularLocation>
</comment>
<name>A0A3N4IG80_ASCIM</name>
<dbReference type="EMBL" id="ML119655">
    <property type="protein sequence ID" value="RPA85162.1"/>
    <property type="molecule type" value="Genomic_DNA"/>
</dbReference>
<dbReference type="Pfam" id="PF00909">
    <property type="entry name" value="Ammonium_transp"/>
    <property type="match status" value="1"/>
</dbReference>
<sequence>MSHTHTGAPVEFNGTNSLTGGDSRTEQLNQWYTTGDTAYIIVAAAMVMIMIPGLGFLYSGLARRKSALTMIWACLASMAVVTFQWYFWGYSLAFSQTATNGYIGNLKHFALQNVLATPSPGSPLIPELLYSFYQLQFAAVTVAIVMGAIAERGRVLPAMVFTFVWMTLVYCPIACWVWNVNGWAFKWGVLDYAGGGPVEIASGVGALAYSFVLGKRQEKMMLNFRPHNVSLITLGTVLLWFGWLGFNGGSAFGSNLRAVMACWNSNLTAIMSAITWTLLDFRLAKKWSMVGFCSGLISGLVAATPASGFIPPHASILLGVCSGIICNYGTKIKNYLRIDDTMDVFSEHGIAGMVGLIFNGLFGADYIIGLDGVNMEIKAGWLNHNWKQLGVQIAYILACSAYTFVVTILICYAVNAIPGLKLRASEEAELLGMDDDQLGEFAYDYVEVRRDYLAWTPVKAYHDESSHIAPGDRHGIATYSQMLEGQSPDATSKRSDEPASRPGSGTKVEKEA</sequence>
<evidence type="ECO:0000313" key="12">
    <source>
        <dbReference type="Proteomes" id="UP000275078"/>
    </source>
</evidence>
<dbReference type="AlphaFoldDB" id="A0A3N4IG80"/>
<keyword evidence="12" id="KW-1185">Reference proteome</keyword>
<evidence type="ECO:0000256" key="5">
    <source>
        <dbReference type="ARBA" id="ARBA00022989"/>
    </source>
</evidence>
<reference evidence="11 12" key="1">
    <citation type="journal article" date="2018" name="Nat. Ecol. Evol.">
        <title>Pezizomycetes genomes reveal the molecular basis of ectomycorrhizal truffle lifestyle.</title>
        <authorList>
            <person name="Murat C."/>
            <person name="Payen T."/>
            <person name="Noel B."/>
            <person name="Kuo A."/>
            <person name="Morin E."/>
            <person name="Chen J."/>
            <person name="Kohler A."/>
            <person name="Krizsan K."/>
            <person name="Balestrini R."/>
            <person name="Da Silva C."/>
            <person name="Montanini B."/>
            <person name="Hainaut M."/>
            <person name="Levati E."/>
            <person name="Barry K.W."/>
            <person name="Belfiori B."/>
            <person name="Cichocki N."/>
            <person name="Clum A."/>
            <person name="Dockter R.B."/>
            <person name="Fauchery L."/>
            <person name="Guy J."/>
            <person name="Iotti M."/>
            <person name="Le Tacon F."/>
            <person name="Lindquist E.A."/>
            <person name="Lipzen A."/>
            <person name="Malagnac F."/>
            <person name="Mello A."/>
            <person name="Molinier V."/>
            <person name="Miyauchi S."/>
            <person name="Poulain J."/>
            <person name="Riccioni C."/>
            <person name="Rubini A."/>
            <person name="Sitrit Y."/>
            <person name="Splivallo R."/>
            <person name="Traeger S."/>
            <person name="Wang M."/>
            <person name="Zifcakova L."/>
            <person name="Wipf D."/>
            <person name="Zambonelli A."/>
            <person name="Paolocci F."/>
            <person name="Nowrousian M."/>
            <person name="Ottonello S."/>
            <person name="Baldrian P."/>
            <person name="Spatafora J.W."/>
            <person name="Henrissat B."/>
            <person name="Nagy L.G."/>
            <person name="Aury J.M."/>
            <person name="Wincker P."/>
            <person name="Grigoriev I.V."/>
            <person name="Bonfante P."/>
            <person name="Martin F.M."/>
        </authorList>
    </citation>
    <scope>NUCLEOTIDE SEQUENCE [LARGE SCALE GENOMIC DNA]</scope>
    <source>
        <strain evidence="11 12">RN42</strain>
    </source>
</reference>
<feature type="domain" description="Ammonium transporter AmtB-like" evidence="10">
    <location>
        <begin position="39"/>
        <end position="443"/>
    </location>
</feature>
<dbReference type="PANTHER" id="PTHR43029">
    <property type="entry name" value="AMMONIUM TRANSPORTER MEP2"/>
    <property type="match status" value="1"/>
</dbReference>
<gene>
    <name evidence="11" type="ORF">BJ508DRAFT_412285</name>
</gene>
<dbReference type="STRING" id="1160509.A0A3N4IG80"/>
<feature type="compositionally biased region" description="Polar residues" evidence="9">
    <location>
        <begin position="479"/>
        <end position="490"/>
    </location>
</feature>
<dbReference type="InterPro" id="IPR029020">
    <property type="entry name" value="Ammonium/urea_transptr"/>
</dbReference>
<feature type="transmembrane region" description="Helical" evidence="8">
    <location>
        <begin position="156"/>
        <end position="180"/>
    </location>
</feature>
<evidence type="ECO:0000256" key="3">
    <source>
        <dbReference type="ARBA" id="ARBA00022448"/>
    </source>
</evidence>
<organism evidence="11 12">
    <name type="scientific">Ascobolus immersus RN42</name>
    <dbReference type="NCBI Taxonomy" id="1160509"/>
    <lineage>
        <taxon>Eukaryota</taxon>
        <taxon>Fungi</taxon>
        <taxon>Dikarya</taxon>
        <taxon>Ascomycota</taxon>
        <taxon>Pezizomycotina</taxon>
        <taxon>Pezizomycetes</taxon>
        <taxon>Pezizales</taxon>
        <taxon>Ascobolaceae</taxon>
        <taxon>Ascobolus</taxon>
    </lineage>
</organism>
<feature type="region of interest" description="Disordered" evidence="9">
    <location>
        <begin position="479"/>
        <end position="512"/>
    </location>
</feature>
<dbReference type="InterPro" id="IPR018047">
    <property type="entry name" value="Ammonium_transpt_CS"/>
</dbReference>
<dbReference type="Gene3D" id="1.10.3430.10">
    <property type="entry name" value="Ammonium transporter AmtB like domains"/>
    <property type="match status" value="1"/>
</dbReference>
<dbReference type="GO" id="GO:0008519">
    <property type="term" value="F:ammonium channel activity"/>
    <property type="evidence" value="ECO:0007669"/>
    <property type="project" value="InterPro"/>
</dbReference>
<dbReference type="InterPro" id="IPR001905">
    <property type="entry name" value="Ammonium_transpt"/>
</dbReference>
<evidence type="ECO:0000256" key="4">
    <source>
        <dbReference type="ARBA" id="ARBA00022692"/>
    </source>
</evidence>
<dbReference type="NCBIfam" id="TIGR00836">
    <property type="entry name" value="amt"/>
    <property type="match status" value="1"/>
</dbReference>
<evidence type="ECO:0000256" key="9">
    <source>
        <dbReference type="SAM" id="MobiDB-lite"/>
    </source>
</evidence>
<dbReference type="Proteomes" id="UP000275078">
    <property type="component" value="Unassembled WGS sequence"/>
</dbReference>
<keyword evidence="5 8" id="KW-1133">Transmembrane helix</keyword>
<evidence type="ECO:0000256" key="8">
    <source>
        <dbReference type="RuleBase" id="RU362002"/>
    </source>
</evidence>
<dbReference type="PANTHER" id="PTHR43029:SF4">
    <property type="entry name" value="AMMONIUM TRANSPORTER MEP1-RELATED"/>
    <property type="match status" value="1"/>
</dbReference>
<feature type="transmembrane region" description="Helical" evidence="8">
    <location>
        <begin position="258"/>
        <end position="279"/>
    </location>
</feature>
<evidence type="ECO:0000259" key="10">
    <source>
        <dbReference type="Pfam" id="PF00909"/>
    </source>
</evidence>
<evidence type="ECO:0000256" key="7">
    <source>
        <dbReference type="ARBA" id="ARBA00023177"/>
    </source>
</evidence>
<feature type="transmembrane region" description="Helical" evidence="8">
    <location>
        <begin position="192"/>
        <end position="214"/>
    </location>
</feature>
<feature type="transmembrane region" description="Helical" evidence="8">
    <location>
        <begin position="38"/>
        <end position="58"/>
    </location>
</feature>
<dbReference type="InterPro" id="IPR024041">
    <property type="entry name" value="NH4_transpt_AmtB-like_dom"/>
</dbReference>
<dbReference type="OrthoDB" id="534912at2759"/>
<keyword evidence="3 8" id="KW-0813">Transport</keyword>
<feature type="transmembrane region" description="Helical" evidence="8">
    <location>
        <begin position="309"/>
        <end position="329"/>
    </location>
</feature>
<dbReference type="PROSITE" id="PS01219">
    <property type="entry name" value="AMMONIUM_TRANSP"/>
    <property type="match status" value="1"/>
</dbReference>
<dbReference type="GO" id="GO:0005886">
    <property type="term" value="C:plasma membrane"/>
    <property type="evidence" value="ECO:0007669"/>
    <property type="project" value="UniProtKB-SubCell"/>
</dbReference>
<evidence type="ECO:0000256" key="6">
    <source>
        <dbReference type="ARBA" id="ARBA00023136"/>
    </source>
</evidence>
<feature type="transmembrane region" description="Helical" evidence="8">
    <location>
        <begin position="389"/>
        <end position="414"/>
    </location>
</feature>
<feature type="region of interest" description="Disordered" evidence="9">
    <location>
        <begin position="1"/>
        <end position="21"/>
    </location>
</feature>
<dbReference type="FunFam" id="1.10.3430.10:FF:000003">
    <property type="entry name" value="Ammonium transporter"/>
    <property type="match status" value="1"/>
</dbReference>